<dbReference type="EMBL" id="BMKK01000016">
    <property type="protein sequence ID" value="GGD80209.1"/>
    <property type="molecule type" value="Genomic_DNA"/>
</dbReference>
<dbReference type="AlphaFoldDB" id="A0A916Z8U5"/>
<evidence type="ECO:0000313" key="2">
    <source>
        <dbReference type="EMBL" id="GGD80209.1"/>
    </source>
</evidence>
<comment type="caution">
    <text evidence="2">The sequence shown here is derived from an EMBL/GenBank/DDBJ whole genome shotgun (WGS) entry which is preliminary data.</text>
</comment>
<reference evidence="2" key="1">
    <citation type="journal article" date="2014" name="Int. J. Syst. Evol. Microbiol.">
        <title>Complete genome sequence of Corynebacterium casei LMG S-19264T (=DSM 44701T), isolated from a smear-ripened cheese.</title>
        <authorList>
            <consortium name="US DOE Joint Genome Institute (JGI-PGF)"/>
            <person name="Walter F."/>
            <person name="Albersmeier A."/>
            <person name="Kalinowski J."/>
            <person name="Ruckert C."/>
        </authorList>
    </citation>
    <scope>NUCLEOTIDE SEQUENCE</scope>
    <source>
        <strain evidence="2">CGMCC 1.15958</strain>
    </source>
</reference>
<evidence type="ECO:0000256" key="1">
    <source>
        <dbReference type="SAM" id="MobiDB-lite"/>
    </source>
</evidence>
<keyword evidence="3" id="KW-1185">Reference proteome</keyword>
<accession>A0A916Z8U5</accession>
<reference evidence="2" key="2">
    <citation type="submission" date="2020-09" db="EMBL/GenBank/DDBJ databases">
        <authorList>
            <person name="Sun Q."/>
            <person name="Zhou Y."/>
        </authorList>
    </citation>
    <scope>NUCLEOTIDE SEQUENCE</scope>
    <source>
        <strain evidence="2">CGMCC 1.15958</strain>
    </source>
</reference>
<proteinExistence type="predicted"/>
<evidence type="ECO:0000313" key="3">
    <source>
        <dbReference type="Proteomes" id="UP000609064"/>
    </source>
</evidence>
<dbReference type="Proteomes" id="UP000609064">
    <property type="component" value="Unassembled WGS sequence"/>
</dbReference>
<name>A0A916Z8U5_9BACT</name>
<organism evidence="2 3">
    <name type="scientific">Emticicia aquatilis</name>
    <dbReference type="NCBI Taxonomy" id="1537369"/>
    <lineage>
        <taxon>Bacteria</taxon>
        <taxon>Pseudomonadati</taxon>
        <taxon>Bacteroidota</taxon>
        <taxon>Cytophagia</taxon>
        <taxon>Cytophagales</taxon>
        <taxon>Leadbetterellaceae</taxon>
        <taxon>Emticicia</taxon>
    </lineage>
</organism>
<feature type="region of interest" description="Disordered" evidence="1">
    <location>
        <begin position="1"/>
        <end position="59"/>
    </location>
</feature>
<protein>
    <submittedName>
        <fullName evidence="2">Uncharacterized protein</fullName>
    </submittedName>
</protein>
<sequence>MKKKKKVTKEHGIISIVQSPEKGENENKFVTENNSDEQKEHGVISIVQSPDDGKNREDV</sequence>
<dbReference type="RefSeq" id="WP_188770722.1">
    <property type="nucleotide sequence ID" value="NZ_BMKK01000016.1"/>
</dbReference>
<gene>
    <name evidence="2" type="ORF">GCM10011514_50290</name>
</gene>